<dbReference type="GO" id="GO:0051087">
    <property type="term" value="F:protein-folding chaperone binding"/>
    <property type="evidence" value="ECO:0007669"/>
    <property type="project" value="TreeGrafter"/>
</dbReference>
<reference evidence="3" key="1">
    <citation type="journal article" date="2020" name="Nature">
        <title>Giant virus diversity and host interactions through global metagenomics.</title>
        <authorList>
            <person name="Schulz F."/>
            <person name="Roux S."/>
            <person name="Paez-Espino D."/>
            <person name="Jungbluth S."/>
            <person name="Walsh D.A."/>
            <person name="Denef V.J."/>
            <person name="McMahon K.D."/>
            <person name="Konstantinidis K.T."/>
            <person name="Eloe-Fadrosh E.A."/>
            <person name="Kyrpides N.C."/>
            <person name="Woyke T."/>
        </authorList>
    </citation>
    <scope>NUCLEOTIDE SEQUENCE</scope>
    <source>
        <strain evidence="3">GVMAG-M-3300023179-2</strain>
    </source>
</reference>
<dbReference type="EMBL" id="MN739802">
    <property type="protein sequence ID" value="QHT26826.1"/>
    <property type="molecule type" value="Genomic_DNA"/>
</dbReference>
<dbReference type="GO" id="GO:0051787">
    <property type="term" value="F:misfolded protein binding"/>
    <property type="evidence" value="ECO:0007669"/>
    <property type="project" value="TreeGrafter"/>
</dbReference>
<organism evidence="3">
    <name type="scientific">viral metagenome</name>
    <dbReference type="NCBI Taxonomy" id="1070528"/>
    <lineage>
        <taxon>unclassified sequences</taxon>
        <taxon>metagenomes</taxon>
        <taxon>organismal metagenomes</taxon>
    </lineage>
</organism>
<evidence type="ECO:0000256" key="1">
    <source>
        <dbReference type="ARBA" id="ARBA00023186"/>
    </source>
</evidence>
<sequence length="140" mass="15886">MSKNYYNILQIDTNASKEDIKKAYHKLALKYHPDKNKDPAAEEKFKEIGEAYDALYNNNNNCINNTNFNPFDIFHNAFNTNLNVFGNASNFNFAVNMGMSNVSSVMKTTQIMIINGKQITIEKTITTNPDGSANVEIKEY</sequence>
<dbReference type="InterPro" id="IPR036869">
    <property type="entry name" value="J_dom_sf"/>
</dbReference>
<dbReference type="GO" id="GO:0005783">
    <property type="term" value="C:endoplasmic reticulum"/>
    <property type="evidence" value="ECO:0007669"/>
    <property type="project" value="TreeGrafter"/>
</dbReference>
<evidence type="ECO:0000313" key="3">
    <source>
        <dbReference type="EMBL" id="QHT26826.1"/>
    </source>
</evidence>
<dbReference type="InterPro" id="IPR051948">
    <property type="entry name" value="Hsp70_co-chaperone_J-domain"/>
</dbReference>
<accession>A0A6C0ECD3</accession>
<protein>
    <recommendedName>
        <fullName evidence="2">J domain-containing protein</fullName>
    </recommendedName>
</protein>
<evidence type="ECO:0000259" key="2">
    <source>
        <dbReference type="PROSITE" id="PS50076"/>
    </source>
</evidence>
<dbReference type="AlphaFoldDB" id="A0A6C0ECD3"/>
<keyword evidence="1" id="KW-0143">Chaperone</keyword>
<proteinExistence type="predicted"/>
<dbReference type="PRINTS" id="PR00625">
    <property type="entry name" value="JDOMAIN"/>
</dbReference>
<dbReference type="GO" id="GO:0036503">
    <property type="term" value="P:ERAD pathway"/>
    <property type="evidence" value="ECO:0007669"/>
    <property type="project" value="TreeGrafter"/>
</dbReference>
<dbReference type="Pfam" id="PF00226">
    <property type="entry name" value="DnaJ"/>
    <property type="match status" value="1"/>
</dbReference>
<dbReference type="CDD" id="cd06257">
    <property type="entry name" value="DnaJ"/>
    <property type="match status" value="1"/>
</dbReference>
<dbReference type="Gene3D" id="1.10.287.110">
    <property type="entry name" value="DnaJ domain"/>
    <property type="match status" value="1"/>
</dbReference>
<dbReference type="InterPro" id="IPR001623">
    <property type="entry name" value="DnaJ_domain"/>
</dbReference>
<dbReference type="PANTHER" id="PTHR44360">
    <property type="entry name" value="DNAJ HOMOLOG SUBFAMILY B MEMBER 9"/>
    <property type="match status" value="1"/>
</dbReference>
<dbReference type="SMART" id="SM00271">
    <property type="entry name" value="DnaJ"/>
    <property type="match status" value="1"/>
</dbReference>
<dbReference type="PROSITE" id="PS50076">
    <property type="entry name" value="DNAJ_2"/>
    <property type="match status" value="1"/>
</dbReference>
<dbReference type="SUPFAM" id="SSF46565">
    <property type="entry name" value="Chaperone J-domain"/>
    <property type="match status" value="1"/>
</dbReference>
<feature type="domain" description="J" evidence="2">
    <location>
        <begin position="4"/>
        <end position="72"/>
    </location>
</feature>
<dbReference type="PANTHER" id="PTHR44360:SF1">
    <property type="entry name" value="DNAJ HOMOLOG SUBFAMILY B MEMBER 9"/>
    <property type="match status" value="1"/>
</dbReference>
<name>A0A6C0ECD3_9ZZZZ</name>